<dbReference type="InterPro" id="IPR002909">
    <property type="entry name" value="IPT_dom"/>
</dbReference>
<dbReference type="Pfam" id="PF03797">
    <property type="entry name" value="Autotransporter"/>
    <property type="match status" value="1"/>
</dbReference>
<dbReference type="PROSITE" id="PS51208">
    <property type="entry name" value="AUTOTRANSPORTER"/>
    <property type="match status" value="1"/>
</dbReference>
<dbReference type="EMBL" id="JHEH01000062">
    <property type="protein sequence ID" value="KEP67897.1"/>
    <property type="molecule type" value="Genomic_DNA"/>
</dbReference>
<dbReference type="InterPro" id="IPR036709">
    <property type="entry name" value="Autotransporte_beta_dom_sf"/>
</dbReference>
<feature type="compositionally biased region" description="Polar residues" evidence="1">
    <location>
        <begin position="589"/>
        <end position="603"/>
    </location>
</feature>
<dbReference type="InterPro" id="IPR015919">
    <property type="entry name" value="Cadherin-like_sf"/>
</dbReference>
<dbReference type="Gene3D" id="2.60.40.3440">
    <property type="match status" value="1"/>
</dbReference>
<feature type="domain" description="Fibronectin type-III" evidence="2">
    <location>
        <begin position="1"/>
        <end position="67"/>
    </location>
</feature>
<sequence>PASTGGSAITGYTVTSSPGGLTGTGTASPITVSGLTNGTAYTFSVTATNSAGTGAASAASNSVTPIGVPSVGAVSATVPYNASATAIPLAITGSSVTSINVVSGPSHGTVQISGITLSYTPATSFNGTDSFTYTATNASGTSSAASVSVTVSAPTITVSPTSPSGAVLGTAYSTSFSASGGTGPYSFATTPASGSLPPGLSLSSAGVLSGTPTQAGSFTVTLSGTDTSTPPTSFTSAAITILVAQGAPAISAISPTTGSAAGGTSVTISGSQLAGVTSVSFGGTAATSFTVESDSQITAIAPAGSGVRHISVTSPGGSSASTGADQFTYLSDVATLSGLSLSTGALSPSFNAGISAYSVALPAGTTALRVTPTTTDSAASVSVNGSVVASGSPSAALALTPGANTISLLVTAQDGTAQQSYAITATVALQSDLITFSPIGTQSLGGAPVAVTASAASGLPVTLTSATPAICTLSGGLLSTVAAGTCQISGSTEGNAQYAPASATLSVLVSTLPDPSKDPDVIGIVTVQNSMAMEFGRTQMQNFSSHLEALRDGDGPRDSFGASLALPALRPTPSETATLFPSARDGAASGQQSRRNPGQTRTASAERLTATASTSGMDPTLTSSPNLLGPRIGLWTAGSLSLETDGDLDVHTNGLSAGIDYQLSERAIIGFGLGIGYGHSDIGDDGSNSKGRSKNAVVYGTFKAGERGFVDVLAGYGKLNFDTERAISGGPDMAYGSRSGDQIIGQIRAGLEYRADNWMLSPYAGMRVITGHLDAYSERADNPSDALHFDRQGYGTSQIDLGVRGSIKQETSYGSVSPNFRLEYHRVFNRDVAAGMSYANLSSGGQYILNLPQSGEDLLTIGLGANFDFDNGTNLRLDYRNTSGSGSHSQSLALQYSMQF</sequence>
<evidence type="ECO:0000256" key="1">
    <source>
        <dbReference type="SAM" id="MobiDB-lite"/>
    </source>
</evidence>
<dbReference type="AlphaFoldDB" id="A0A074TZP5"/>
<dbReference type="SMART" id="SM00429">
    <property type="entry name" value="IPT"/>
    <property type="match status" value="1"/>
</dbReference>
<keyword evidence="5" id="KW-1185">Reference proteome</keyword>
<accession>A0A074TZP5</accession>
<evidence type="ECO:0000259" key="2">
    <source>
        <dbReference type="PROSITE" id="PS50853"/>
    </source>
</evidence>
<dbReference type="Pfam" id="PF05345">
    <property type="entry name" value="He_PIG"/>
    <property type="match status" value="1"/>
</dbReference>
<dbReference type="SUPFAM" id="SSF81296">
    <property type="entry name" value="E set domains"/>
    <property type="match status" value="1"/>
</dbReference>
<feature type="region of interest" description="Disordered" evidence="1">
    <location>
        <begin position="1"/>
        <end position="20"/>
    </location>
</feature>
<dbReference type="GO" id="GO:0005509">
    <property type="term" value="F:calcium ion binding"/>
    <property type="evidence" value="ECO:0007669"/>
    <property type="project" value="InterPro"/>
</dbReference>
<dbReference type="SMART" id="SM00869">
    <property type="entry name" value="Autotransporter"/>
    <property type="match status" value="1"/>
</dbReference>
<feature type="non-terminal residue" evidence="4">
    <location>
        <position position="1"/>
    </location>
</feature>
<dbReference type="Pfam" id="PF17963">
    <property type="entry name" value="Big_9"/>
    <property type="match status" value="1"/>
</dbReference>
<dbReference type="GO" id="GO:0016020">
    <property type="term" value="C:membrane"/>
    <property type="evidence" value="ECO:0007669"/>
    <property type="project" value="InterPro"/>
</dbReference>
<dbReference type="Pfam" id="PF00041">
    <property type="entry name" value="fn3"/>
    <property type="match status" value="1"/>
</dbReference>
<feature type="compositionally biased region" description="Polar residues" evidence="1">
    <location>
        <begin position="1"/>
        <end position="12"/>
    </location>
</feature>
<protein>
    <recommendedName>
        <fullName evidence="6">Autotransporter domain-containing protein</fullName>
    </recommendedName>
</protein>
<evidence type="ECO:0008006" key="6">
    <source>
        <dbReference type="Google" id="ProtNLM"/>
    </source>
</evidence>
<reference evidence="4 5" key="1">
    <citation type="submission" date="2014-03" db="EMBL/GenBank/DDBJ databases">
        <title>The draft genome sequence of Thioclava dalianensis DLFJ1-1.</title>
        <authorList>
            <person name="Lai Q."/>
            <person name="Shao Z."/>
        </authorList>
    </citation>
    <scope>NUCLEOTIDE SEQUENCE [LARGE SCALE GENOMIC DNA]</scope>
    <source>
        <strain evidence="4 5">DLFJ1-1</strain>
    </source>
</reference>
<dbReference type="PANTHER" id="PTHR34720:SF9">
    <property type="entry name" value="BLR4714 PROTEIN"/>
    <property type="match status" value="1"/>
</dbReference>
<feature type="domain" description="Autotransporter" evidence="3">
    <location>
        <begin position="627"/>
        <end position="900"/>
    </location>
</feature>
<dbReference type="InterPro" id="IPR005546">
    <property type="entry name" value="Autotransporte_beta"/>
</dbReference>
<dbReference type="Pfam" id="PF12733">
    <property type="entry name" value="Cadherin-like"/>
    <property type="match status" value="1"/>
</dbReference>
<dbReference type="STRING" id="1185766.SAMN05216224_1281"/>
<evidence type="ECO:0000313" key="4">
    <source>
        <dbReference type="EMBL" id="KEP67897.1"/>
    </source>
</evidence>
<evidence type="ECO:0000259" key="3">
    <source>
        <dbReference type="PROSITE" id="PS51208"/>
    </source>
</evidence>
<dbReference type="Proteomes" id="UP000027725">
    <property type="component" value="Unassembled WGS sequence"/>
</dbReference>
<feature type="compositionally biased region" description="Polar residues" evidence="1">
    <location>
        <begin position="610"/>
        <end position="623"/>
    </location>
</feature>
<dbReference type="InterPro" id="IPR025883">
    <property type="entry name" value="Cadherin-like_domain"/>
</dbReference>
<comment type="caution">
    <text evidence="4">The sequence shown here is derived from an EMBL/GenBank/DDBJ whole genome shotgun (WGS) entry which is preliminary data.</text>
</comment>
<dbReference type="CDD" id="cd00063">
    <property type="entry name" value="FN3"/>
    <property type="match status" value="1"/>
</dbReference>
<dbReference type="InterPro" id="IPR013783">
    <property type="entry name" value="Ig-like_fold"/>
</dbReference>
<dbReference type="SUPFAM" id="SSF49313">
    <property type="entry name" value="Cadherin-like"/>
    <property type="match status" value="1"/>
</dbReference>
<dbReference type="SUPFAM" id="SSF103515">
    <property type="entry name" value="Autotransporter"/>
    <property type="match status" value="1"/>
</dbReference>
<dbReference type="SUPFAM" id="SSF49265">
    <property type="entry name" value="Fibronectin type III"/>
    <property type="match status" value="1"/>
</dbReference>
<dbReference type="InterPro" id="IPR003961">
    <property type="entry name" value="FN3_dom"/>
</dbReference>
<dbReference type="Gene3D" id="2.60.40.10">
    <property type="entry name" value="Immunoglobulins"/>
    <property type="match status" value="3"/>
</dbReference>
<dbReference type="PROSITE" id="PS50853">
    <property type="entry name" value="FN3"/>
    <property type="match status" value="1"/>
</dbReference>
<name>A0A074TZP5_9RHOB</name>
<feature type="region of interest" description="Disordered" evidence="1">
    <location>
        <begin position="549"/>
        <end position="623"/>
    </location>
</feature>
<dbReference type="Gene3D" id="2.40.128.130">
    <property type="entry name" value="Autotransporter beta-domain"/>
    <property type="match status" value="1"/>
</dbReference>
<dbReference type="InterPro" id="IPR036116">
    <property type="entry name" value="FN3_sf"/>
</dbReference>
<dbReference type="CDD" id="cd00102">
    <property type="entry name" value="IPT"/>
    <property type="match status" value="1"/>
</dbReference>
<organism evidence="4 5">
    <name type="scientific">Thioclava dalianensis</name>
    <dbReference type="NCBI Taxonomy" id="1185766"/>
    <lineage>
        <taxon>Bacteria</taxon>
        <taxon>Pseudomonadati</taxon>
        <taxon>Pseudomonadota</taxon>
        <taxon>Alphaproteobacteria</taxon>
        <taxon>Rhodobacterales</taxon>
        <taxon>Paracoccaceae</taxon>
        <taxon>Thioclava</taxon>
    </lineage>
</organism>
<dbReference type="eggNOG" id="COG1361">
    <property type="taxonomic scope" value="Bacteria"/>
</dbReference>
<evidence type="ECO:0000313" key="5">
    <source>
        <dbReference type="Proteomes" id="UP000027725"/>
    </source>
</evidence>
<proteinExistence type="predicted"/>
<dbReference type="RefSeq" id="WP_038069981.1">
    <property type="nucleotide sequence ID" value="NZ_JHEH01000062.1"/>
</dbReference>
<dbReference type="InterPro" id="IPR014756">
    <property type="entry name" value="Ig_E-set"/>
</dbReference>
<dbReference type="Pfam" id="PF01833">
    <property type="entry name" value="TIG"/>
    <property type="match status" value="1"/>
</dbReference>
<gene>
    <name evidence="4" type="ORF">DL1_18305</name>
</gene>
<dbReference type="eggNOG" id="COG4625">
    <property type="taxonomic scope" value="Bacteria"/>
</dbReference>
<dbReference type="PANTHER" id="PTHR34720">
    <property type="entry name" value="MICROCYSTIN DEPENDENT PROTEIN"/>
    <property type="match status" value="1"/>
</dbReference>